<feature type="region of interest" description="Disordered" evidence="9">
    <location>
        <begin position="103"/>
        <end position="136"/>
    </location>
</feature>
<proteinExistence type="inferred from homology"/>
<dbReference type="AlphaFoldDB" id="A0AA91Q4K1"/>
<comment type="caution">
    <text evidence="11">The sequence shown here is derived from an EMBL/GenBank/DDBJ whole genome shotgun (WGS) entry which is preliminary data.</text>
</comment>
<keyword evidence="5" id="KW-0571">Peptide transport</keyword>
<feature type="compositionally biased region" description="Polar residues" evidence="9">
    <location>
        <begin position="105"/>
        <end position="117"/>
    </location>
</feature>
<evidence type="ECO:0000256" key="10">
    <source>
        <dbReference type="SAM" id="Phobius"/>
    </source>
</evidence>
<organism evidence="11 12">
    <name type="scientific">Clavispora lusitaniae</name>
    <name type="common">Candida lusitaniae</name>
    <dbReference type="NCBI Taxonomy" id="36911"/>
    <lineage>
        <taxon>Eukaryota</taxon>
        <taxon>Fungi</taxon>
        <taxon>Dikarya</taxon>
        <taxon>Ascomycota</taxon>
        <taxon>Saccharomycotina</taxon>
        <taxon>Pichiomycetes</taxon>
        <taxon>Metschnikowiaceae</taxon>
        <taxon>Clavispora</taxon>
    </lineage>
</organism>
<keyword evidence="3" id="KW-0813">Transport</keyword>
<dbReference type="PANTHER" id="PTHR22601">
    <property type="entry name" value="ISP4 LIKE PROTEIN"/>
    <property type="match status" value="1"/>
</dbReference>
<feature type="transmembrane region" description="Helical" evidence="10">
    <location>
        <begin position="748"/>
        <end position="767"/>
    </location>
</feature>
<feature type="transmembrane region" description="Helical" evidence="10">
    <location>
        <begin position="629"/>
        <end position="649"/>
    </location>
</feature>
<feature type="transmembrane region" description="Helical" evidence="10">
    <location>
        <begin position="353"/>
        <end position="374"/>
    </location>
</feature>
<reference evidence="11 12" key="1">
    <citation type="submission" date="2017-04" db="EMBL/GenBank/DDBJ databases">
        <title>Draft genome of the yeast Clavispora lusitaniae type strain CBS 6936.</title>
        <authorList>
            <person name="Durrens P."/>
            <person name="Klopp C."/>
            <person name="Biteau N."/>
            <person name="Fitton-Ouhabi V."/>
            <person name="Dementhon K."/>
            <person name="Accoceberry I."/>
            <person name="Sherman D.J."/>
            <person name="Noel T."/>
        </authorList>
    </citation>
    <scope>NUCLEOTIDE SEQUENCE [LARGE SCALE GENOMIC DNA]</scope>
    <source>
        <strain evidence="11 12">CBS 6936</strain>
    </source>
</reference>
<dbReference type="EMBL" id="LYUB02000001">
    <property type="protein sequence ID" value="OVF11271.1"/>
    <property type="molecule type" value="Genomic_DNA"/>
</dbReference>
<evidence type="ECO:0000256" key="6">
    <source>
        <dbReference type="ARBA" id="ARBA00022927"/>
    </source>
</evidence>
<keyword evidence="6" id="KW-0653">Protein transport</keyword>
<dbReference type="InterPro" id="IPR004648">
    <property type="entry name" value="Oligpept_transpt"/>
</dbReference>
<dbReference type="KEGG" id="clus:A9F13_01g07601"/>
<evidence type="ECO:0000256" key="9">
    <source>
        <dbReference type="SAM" id="MobiDB-lite"/>
    </source>
</evidence>
<comment type="subcellular location">
    <subcellularLocation>
        <location evidence="1">Membrane</location>
        <topology evidence="1">Multi-pass membrane protein</topology>
    </subcellularLocation>
</comment>
<keyword evidence="4 10" id="KW-0812">Transmembrane</keyword>
<evidence type="ECO:0000256" key="5">
    <source>
        <dbReference type="ARBA" id="ARBA00022856"/>
    </source>
</evidence>
<dbReference type="GO" id="GO:0016020">
    <property type="term" value="C:membrane"/>
    <property type="evidence" value="ECO:0007669"/>
    <property type="project" value="UniProtKB-SubCell"/>
</dbReference>
<feature type="transmembrane region" description="Helical" evidence="10">
    <location>
        <begin position="570"/>
        <end position="591"/>
    </location>
</feature>
<dbReference type="NCBIfam" id="TIGR00728">
    <property type="entry name" value="OPT_sfam"/>
    <property type="match status" value="1"/>
</dbReference>
<feature type="transmembrane region" description="Helical" evidence="10">
    <location>
        <begin position="597"/>
        <end position="617"/>
    </location>
</feature>
<feature type="transmembrane region" description="Helical" evidence="10">
    <location>
        <begin position="825"/>
        <end position="846"/>
    </location>
</feature>
<feature type="transmembrane region" description="Helical" evidence="10">
    <location>
        <begin position="254"/>
        <end position="272"/>
    </location>
</feature>
<evidence type="ECO:0000256" key="3">
    <source>
        <dbReference type="ARBA" id="ARBA00022448"/>
    </source>
</evidence>
<accession>A0AA91Q4K1</accession>
<dbReference type="InterPro" id="IPR004813">
    <property type="entry name" value="OPT"/>
</dbReference>
<dbReference type="Pfam" id="PF03169">
    <property type="entry name" value="OPT"/>
    <property type="match status" value="1"/>
</dbReference>
<evidence type="ECO:0000256" key="7">
    <source>
        <dbReference type="ARBA" id="ARBA00022989"/>
    </source>
</evidence>
<keyword evidence="8 10" id="KW-0472">Membrane</keyword>
<feature type="transmembrane region" description="Helical" evidence="10">
    <location>
        <begin position="426"/>
        <end position="448"/>
    </location>
</feature>
<feature type="compositionally biased region" description="Acidic residues" evidence="9">
    <location>
        <begin position="125"/>
        <end position="136"/>
    </location>
</feature>
<dbReference type="Proteomes" id="UP000195602">
    <property type="component" value="Unassembled WGS sequence"/>
</dbReference>
<evidence type="ECO:0000313" key="12">
    <source>
        <dbReference type="Proteomes" id="UP000195602"/>
    </source>
</evidence>
<name>A0AA91Q4K1_CLALS</name>
<dbReference type="GO" id="GO:0035673">
    <property type="term" value="F:oligopeptide transmembrane transporter activity"/>
    <property type="evidence" value="ECO:0007669"/>
    <property type="project" value="InterPro"/>
</dbReference>
<evidence type="ECO:0000256" key="1">
    <source>
        <dbReference type="ARBA" id="ARBA00004141"/>
    </source>
</evidence>
<comment type="similarity">
    <text evidence="2">Belongs to the oligopeptide OPT transporter family.</text>
</comment>
<gene>
    <name evidence="11" type="ORF">A9F13_01g07601</name>
</gene>
<evidence type="ECO:0000256" key="4">
    <source>
        <dbReference type="ARBA" id="ARBA00022692"/>
    </source>
</evidence>
<dbReference type="GO" id="GO:0015031">
    <property type="term" value="P:protein transport"/>
    <property type="evidence" value="ECO:0007669"/>
    <property type="project" value="UniProtKB-KW"/>
</dbReference>
<feature type="transmembrane region" description="Helical" evidence="10">
    <location>
        <begin position="292"/>
        <end position="312"/>
    </location>
</feature>
<dbReference type="NCBIfam" id="TIGR00727">
    <property type="entry name" value="ISP4_OPT"/>
    <property type="match status" value="1"/>
</dbReference>
<evidence type="ECO:0000256" key="8">
    <source>
        <dbReference type="ARBA" id="ARBA00023136"/>
    </source>
</evidence>
<keyword evidence="7 10" id="KW-1133">Transmembrane helix</keyword>
<evidence type="ECO:0000313" key="11">
    <source>
        <dbReference type="EMBL" id="OVF11271.1"/>
    </source>
</evidence>
<sequence length="893" mass="100940">MPPEYIELDSYPAESSASLPDLSNEQIAAALPRLGVSDFALPVDVGSLPRQALFMLDKIASLDVKTAVEILRDALVEHKADVNFPTSDYLLIERLLGSIPATFGETPSESENSTIGAKQSREPDGYPEEAPSWEDPEEKGIDWALSVKVEAALIAFHSPYPEVRAVVDPYDDHDLPVETLRVYVISIFWTIVGATVNNFFVHRLPSINLSSGTVQLLLLPSGKLWEKSFRQGRRISLFGRSIDVNPGKWNHKEMMLSSIIYSCSAGTPYAIYNIFVMKLDRFYGLKWVTWTYQVLFALSTQLLGFAFAFMMLKVCVYPKKSVWPTLLPTIALNKALMDEDPPTSVNGWRISRYSFFFVVFVSSFVYNAIPAYFFTALSTFNWPTWFAPNSVHLNNVTGSNAGLGLNPIPSFDWSILNMFGCLMMPFYTYVNQYVGMLGAFITILLVYYTNNKWTAYFPINSNRLFNNRGEVYNVKQILNEKSAFDHEKYEKYGPPYFSAANLVIYGAYFCMYPFAILYHAATEWDSMSQSFVNIWHTFKESLKAHNSLGVGRFEKDPHCRMMSRYEEVPAIWFMTILLVSVTFAVACVWFYPVETPIWGIFFTIGINFIFLVPITAMASVTGFTFGLNVLVELIVGYAIPNSGLALITLKAYGYNIDSQASNYITDQKLAHYTKIPPRAIFRGQVLSTFTSVLVALGIANWQIDHIPDICDIAQKNKLRCPGANTFFFSSIQYGEIGPHKVFSGLYPVLKWCFLLGTVLVIPCALFKKHGPAKWAKYFHPTIILGGFLSYAPYNLSYYTGGLYLSYIFMYHIKRHYILWWEKYNYILTSALSAGVAFSALALYFTVQYNGHDLDWWGNRLSTLGIEGSKTHPSWLHATDAPGGYVGLREGNFP</sequence>
<evidence type="ECO:0000256" key="2">
    <source>
        <dbReference type="ARBA" id="ARBA00008807"/>
    </source>
</evidence>
<protein>
    <submittedName>
        <fullName evidence="11">Oligopeptide transporter</fullName>
    </submittedName>
</protein>
<feature type="transmembrane region" description="Helical" evidence="10">
    <location>
        <begin position="182"/>
        <end position="201"/>
    </location>
</feature>